<dbReference type="WBParaSite" id="ACAC_0000153201-mRNA-1">
    <property type="protein sequence ID" value="ACAC_0000153201-mRNA-1"/>
    <property type="gene ID" value="ACAC_0000153201"/>
</dbReference>
<keyword evidence="1" id="KW-0812">Transmembrane</keyword>
<evidence type="ECO:0000313" key="3">
    <source>
        <dbReference type="WBParaSite" id="ACAC_0000153201-mRNA-1"/>
    </source>
</evidence>
<keyword evidence="1" id="KW-0472">Membrane</keyword>
<sequence length="133" mass="14704">MRTLHPATVVAILLVALVLNIYILVGMHKKECSIIEARNYGTVKEVTISDENPDTSGEHGSFATWTGVINFFSELHDVTPKALQPLHLSPTKSVHKKLYKRKHTYVRVLEYGCVAVNFGLESNEASARSPSVA</sequence>
<keyword evidence="2" id="KW-1185">Reference proteome</keyword>
<dbReference type="Proteomes" id="UP000035642">
    <property type="component" value="Unassembled WGS sequence"/>
</dbReference>
<evidence type="ECO:0000256" key="1">
    <source>
        <dbReference type="SAM" id="Phobius"/>
    </source>
</evidence>
<reference evidence="3" key="2">
    <citation type="submission" date="2017-02" db="UniProtKB">
        <authorList>
            <consortium name="WormBaseParasite"/>
        </authorList>
    </citation>
    <scope>IDENTIFICATION</scope>
</reference>
<accession>A0A0K0CVX8</accession>
<dbReference type="AlphaFoldDB" id="A0A0K0CVX8"/>
<protein>
    <submittedName>
        <fullName evidence="3">Glycoprotein</fullName>
    </submittedName>
</protein>
<proteinExistence type="predicted"/>
<keyword evidence="1" id="KW-1133">Transmembrane helix</keyword>
<organism evidence="2 3">
    <name type="scientific">Angiostrongylus cantonensis</name>
    <name type="common">Rat lungworm</name>
    <dbReference type="NCBI Taxonomy" id="6313"/>
    <lineage>
        <taxon>Eukaryota</taxon>
        <taxon>Metazoa</taxon>
        <taxon>Ecdysozoa</taxon>
        <taxon>Nematoda</taxon>
        <taxon>Chromadorea</taxon>
        <taxon>Rhabditida</taxon>
        <taxon>Rhabditina</taxon>
        <taxon>Rhabditomorpha</taxon>
        <taxon>Strongyloidea</taxon>
        <taxon>Metastrongylidae</taxon>
        <taxon>Angiostrongylus</taxon>
    </lineage>
</organism>
<feature type="transmembrane region" description="Helical" evidence="1">
    <location>
        <begin position="6"/>
        <end position="25"/>
    </location>
</feature>
<name>A0A0K0CVX8_ANGCA</name>
<evidence type="ECO:0000313" key="2">
    <source>
        <dbReference type="Proteomes" id="UP000035642"/>
    </source>
</evidence>
<reference evidence="2" key="1">
    <citation type="submission" date="2012-09" db="EMBL/GenBank/DDBJ databases">
        <authorList>
            <person name="Martin A.A."/>
        </authorList>
    </citation>
    <scope>NUCLEOTIDE SEQUENCE</scope>
</reference>